<dbReference type="VEuPathDB" id="FungiDB:P170DRAFT_436780"/>
<feature type="region of interest" description="Disordered" evidence="1">
    <location>
        <begin position="1"/>
        <end position="36"/>
    </location>
</feature>
<evidence type="ECO:0000313" key="2">
    <source>
        <dbReference type="EMBL" id="PLB49154.1"/>
    </source>
</evidence>
<keyword evidence="3" id="KW-1185">Reference proteome</keyword>
<dbReference type="GeneID" id="36556919"/>
<evidence type="ECO:0000256" key="1">
    <source>
        <dbReference type="SAM" id="MobiDB-lite"/>
    </source>
</evidence>
<reference evidence="2 3" key="1">
    <citation type="submission" date="2016-12" db="EMBL/GenBank/DDBJ databases">
        <title>The genomes of Aspergillus section Nigri reveals drivers in fungal speciation.</title>
        <authorList>
            <consortium name="DOE Joint Genome Institute"/>
            <person name="Vesth T.C."/>
            <person name="Nybo J."/>
            <person name="Theobald S."/>
            <person name="Brandl J."/>
            <person name="Frisvad J.C."/>
            <person name="Nielsen K.F."/>
            <person name="Lyhne E.K."/>
            <person name="Kogle M.E."/>
            <person name="Kuo A."/>
            <person name="Riley R."/>
            <person name="Clum A."/>
            <person name="Nolan M."/>
            <person name="Lipzen A."/>
            <person name="Salamov A."/>
            <person name="Henrissat B."/>
            <person name="Wiebenga A."/>
            <person name="De Vries R.P."/>
            <person name="Grigoriev I.V."/>
            <person name="Mortensen U.H."/>
            <person name="Andersen M.R."/>
            <person name="Baker S.E."/>
        </authorList>
    </citation>
    <scope>NUCLEOTIDE SEQUENCE [LARGE SCALE GENOMIC DNA]</scope>
    <source>
        <strain evidence="2 3">IBT 23096</strain>
    </source>
</reference>
<protein>
    <submittedName>
        <fullName evidence="2">Uncharacterized protein</fullName>
    </submittedName>
</protein>
<accession>A0A2I2G8F7</accession>
<dbReference type="Proteomes" id="UP000234275">
    <property type="component" value="Unassembled WGS sequence"/>
</dbReference>
<dbReference type="EMBL" id="MSFO01000004">
    <property type="protein sequence ID" value="PLB49154.1"/>
    <property type="molecule type" value="Genomic_DNA"/>
</dbReference>
<dbReference type="AlphaFoldDB" id="A0A2I2G8F7"/>
<name>A0A2I2G8F7_9EURO</name>
<gene>
    <name evidence="2" type="ORF">P170DRAFT_436780</name>
</gene>
<dbReference type="RefSeq" id="XP_024704456.1">
    <property type="nucleotide sequence ID" value="XM_024849220.1"/>
</dbReference>
<organism evidence="2 3">
    <name type="scientific">Aspergillus steynii IBT 23096</name>
    <dbReference type="NCBI Taxonomy" id="1392250"/>
    <lineage>
        <taxon>Eukaryota</taxon>
        <taxon>Fungi</taxon>
        <taxon>Dikarya</taxon>
        <taxon>Ascomycota</taxon>
        <taxon>Pezizomycotina</taxon>
        <taxon>Eurotiomycetes</taxon>
        <taxon>Eurotiomycetidae</taxon>
        <taxon>Eurotiales</taxon>
        <taxon>Aspergillaceae</taxon>
        <taxon>Aspergillus</taxon>
        <taxon>Aspergillus subgen. Circumdati</taxon>
    </lineage>
</organism>
<sequence length="63" mass="6758">MVRRVIHAQDGLRNSGGLGTRPDQTGPARPTSAPLFCPPRPKSVIYLLDPESDCSGQTGRAVR</sequence>
<evidence type="ECO:0000313" key="3">
    <source>
        <dbReference type="Proteomes" id="UP000234275"/>
    </source>
</evidence>
<proteinExistence type="predicted"/>
<comment type="caution">
    <text evidence="2">The sequence shown here is derived from an EMBL/GenBank/DDBJ whole genome shotgun (WGS) entry which is preliminary data.</text>
</comment>